<accession>A0ABU8RHD5</accession>
<evidence type="ECO:0000313" key="2">
    <source>
        <dbReference type="EMBL" id="MEJ5944469.1"/>
    </source>
</evidence>
<dbReference type="InterPro" id="IPR040891">
    <property type="entry name" value="HEPN_SAV_6107"/>
</dbReference>
<keyword evidence="3" id="KW-1185">Reference proteome</keyword>
<sequence>MSTTERTRRAPRTSAGAGPVLAGAPAAAAADLLARAGEGLGASRAATSAGERYVAAHLSALRSAAAVLAVRG</sequence>
<organism evidence="2 3">
    <name type="scientific">Pseudokineococcus basanitobsidens</name>
    <dbReference type="NCBI Taxonomy" id="1926649"/>
    <lineage>
        <taxon>Bacteria</taxon>
        <taxon>Bacillati</taxon>
        <taxon>Actinomycetota</taxon>
        <taxon>Actinomycetes</taxon>
        <taxon>Kineosporiales</taxon>
        <taxon>Kineosporiaceae</taxon>
        <taxon>Pseudokineococcus</taxon>
    </lineage>
</organism>
<dbReference type="Pfam" id="PF18726">
    <property type="entry name" value="HEPN_SAV_6107"/>
    <property type="match status" value="1"/>
</dbReference>
<comment type="caution">
    <text evidence="2">The sequence shown here is derived from an EMBL/GenBank/DDBJ whole genome shotgun (WGS) entry which is preliminary data.</text>
</comment>
<feature type="non-terminal residue" evidence="2">
    <location>
        <position position="72"/>
    </location>
</feature>
<evidence type="ECO:0000259" key="1">
    <source>
        <dbReference type="Pfam" id="PF18726"/>
    </source>
</evidence>
<feature type="domain" description="SAV-6107-like HEPN" evidence="1">
    <location>
        <begin position="45"/>
        <end position="72"/>
    </location>
</feature>
<evidence type="ECO:0000313" key="3">
    <source>
        <dbReference type="Proteomes" id="UP001387100"/>
    </source>
</evidence>
<dbReference type="Proteomes" id="UP001387100">
    <property type="component" value="Unassembled WGS sequence"/>
</dbReference>
<reference evidence="2 3" key="1">
    <citation type="journal article" date="2017" name="Int. J. Syst. Evol. Microbiol.">
        <title>Pseudokineococcus basanitobsidens sp. nov., isolated from volcanic rock.</title>
        <authorList>
            <person name="Lee D.W."/>
            <person name="Park M.Y."/>
            <person name="Kim J.J."/>
            <person name="Kim B.S."/>
        </authorList>
    </citation>
    <scope>NUCLEOTIDE SEQUENCE [LARGE SCALE GENOMIC DNA]</scope>
    <source>
        <strain evidence="2 3">DSM 103726</strain>
    </source>
</reference>
<gene>
    <name evidence="2" type="ORF">WDZ17_04075</name>
</gene>
<proteinExistence type="predicted"/>
<dbReference type="RefSeq" id="WP_339573847.1">
    <property type="nucleotide sequence ID" value="NZ_JBBIAA010000002.1"/>
</dbReference>
<name>A0ABU8RHD5_9ACTN</name>
<protein>
    <submittedName>
        <fullName evidence="2">SAV_6107 family HEPN domain-containing protein</fullName>
    </submittedName>
</protein>
<dbReference type="EMBL" id="JBBIAA010000002">
    <property type="protein sequence ID" value="MEJ5944469.1"/>
    <property type="molecule type" value="Genomic_DNA"/>
</dbReference>